<dbReference type="Proteomes" id="UP000620550">
    <property type="component" value="Unassembled WGS sequence"/>
</dbReference>
<feature type="transmembrane region" description="Helical" evidence="1">
    <location>
        <begin position="126"/>
        <end position="152"/>
    </location>
</feature>
<comment type="caution">
    <text evidence="2">The sequence shown here is derived from an EMBL/GenBank/DDBJ whole genome shotgun (WGS) entry which is preliminary data.</text>
</comment>
<organism evidence="2 3">
    <name type="scientific">Sphingobacterium griseoflavum</name>
    <dbReference type="NCBI Taxonomy" id="1474952"/>
    <lineage>
        <taxon>Bacteria</taxon>
        <taxon>Pseudomonadati</taxon>
        <taxon>Bacteroidota</taxon>
        <taxon>Sphingobacteriia</taxon>
        <taxon>Sphingobacteriales</taxon>
        <taxon>Sphingobacteriaceae</taxon>
        <taxon>Sphingobacterium</taxon>
    </lineage>
</organism>
<proteinExistence type="predicted"/>
<feature type="transmembrane region" description="Helical" evidence="1">
    <location>
        <begin position="213"/>
        <end position="233"/>
    </location>
</feature>
<feature type="transmembrane region" description="Helical" evidence="1">
    <location>
        <begin position="95"/>
        <end position="114"/>
    </location>
</feature>
<dbReference type="PANTHER" id="PTHR33802">
    <property type="entry name" value="SI:CH211-161H7.5-RELATED"/>
    <property type="match status" value="1"/>
</dbReference>
<feature type="transmembrane region" description="Helical" evidence="1">
    <location>
        <begin position="34"/>
        <end position="58"/>
    </location>
</feature>
<keyword evidence="1" id="KW-0472">Membrane</keyword>
<dbReference type="EMBL" id="BNAF01000006">
    <property type="protein sequence ID" value="GHE35924.1"/>
    <property type="molecule type" value="Genomic_DNA"/>
</dbReference>
<name>A0ABQ3HZL6_9SPHI</name>
<evidence type="ECO:0000313" key="3">
    <source>
        <dbReference type="Proteomes" id="UP000620550"/>
    </source>
</evidence>
<sequence>MVIVNYLSNTGIFGGNTMKTVSDTYFTHFTPAGYAFSIWGIIYLGLLAFVLYTGLPLLSNRIAKPVIGKIGWLFCISCLANMLWIVSWLSHYTLLSVGLMVVLLLTLLVLVKRLELNIVARKWKDYLFIALPFSLYTGWISVAIIANVASLLVKNGWEGFGLSAMQWTVMMIGVAGIVNLYMVLRRNMRAFGVVGIWALLAIAANQNSNGSTIIYACYAMSGILSIAILFNFFKSYKQKIS</sequence>
<accession>A0ABQ3HZL6</accession>
<protein>
    <recommendedName>
        <fullName evidence="4">Tryptophan-rich sensory protein</fullName>
    </recommendedName>
</protein>
<keyword evidence="3" id="KW-1185">Reference proteome</keyword>
<gene>
    <name evidence="2" type="ORF">GCM10017764_19100</name>
</gene>
<evidence type="ECO:0008006" key="4">
    <source>
        <dbReference type="Google" id="ProtNLM"/>
    </source>
</evidence>
<feature type="transmembrane region" description="Helical" evidence="1">
    <location>
        <begin position="190"/>
        <end position="207"/>
    </location>
</feature>
<keyword evidence="1" id="KW-1133">Transmembrane helix</keyword>
<feature type="transmembrane region" description="Helical" evidence="1">
    <location>
        <begin position="70"/>
        <end position="89"/>
    </location>
</feature>
<keyword evidence="1" id="KW-0812">Transmembrane</keyword>
<dbReference type="PANTHER" id="PTHR33802:SF1">
    <property type="entry name" value="XK-RELATED PROTEIN"/>
    <property type="match status" value="1"/>
</dbReference>
<reference evidence="3" key="1">
    <citation type="journal article" date="2019" name="Int. J. Syst. Evol. Microbiol.">
        <title>The Global Catalogue of Microorganisms (GCM) 10K type strain sequencing project: providing services to taxonomists for standard genome sequencing and annotation.</title>
        <authorList>
            <consortium name="The Broad Institute Genomics Platform"/>
            <consortium name="The Broad Institute Genome Sequencing Center for Infectious Disease"/>
            <person name="Wu L."/>
            <person name="Ma J."/>
        </authorList>
    </citation>
    <scope>NUCLEOTIDE SEQUENCE [LARGE SCALE GENOMIC DNA]</scope>
    <source>
        <strain evidence="3">CGMCC 1.12966</strain>
    </source>
</reference>
<feature type="transmembrane region" description="Helical" evidence="1">
    <location>
        <begin position="164"/>
        <end position="183"/>
    </location>
</feature>
<evidence type="ECO:0000256" key="1">
    <source>
        <dbReference type="SAM" id="Phobius"/>
    </source>
</evidence>
<evidence type="ECO:0000313" key="2">
    <source>
        <dbReference type="EMBL" id="GHE35924.1"/>
    </source>
</evidence>